<dbReference type="Proteomes" id="UP000054804">
    <property type="component" value="Unassembled WGS sequence"/>
</dbReference>
<feature type="transmembrane region" description="Helical" evidence="1">
    <location>
        <begin position="33"/>
        <end position="53"/>
    </location>
</feature>
<proteinExistence type="predicted"/>
<name>A0A0W7X6V1_9ACTN</name>
<evidence type="ECO:0000256" key="1">
    <source>
        <dbReference type="SAM" id="Phobius"/>
    </source>
</evidence>
<dbReference type="EMBL" id="LOCL01000030">
    <property type="protein sequence ID" value="KUF18475.1"/>
    <property type="molecule type" value="Genomic_DNA"/>
</dbReference>
<keyword evidence="1" id="KW-0472">Membrane</keyword>
<dbReference type="STRING" id="1765722.AT728_19210"/>
<dbReference type="OrthoDB" id="4234251at2"/>
<evidence type="ECO:0000313" key="3">
    <source>
        <dbReference type="Proteomes" id="UP000054804"/>
    </source>
</evidence>
<evidence type="ECO:0000313" key="2">
    <source>
        <dbReference type="EMBL" id="KUF18475.1"/>
    </source>
</evidence>
<gene>
    <name evidence="2" type="ORF">AT728_19210</name>
</gene>
<keyword evidence="3" id="KW-1185">Reference proteome</keyword>
<protein>
    <recommendedName>
        <fullName evidence="4">Holin</fullName>
    </recommendedName>
</protein>
<keyword evidence="1" id="KW-1133">Transmembrane helix</keyword>
<feature type="transmembrane region" description="Helical" evidence="1">
    <location>
        <begin position="9"/>
        <end position="27"/>
    </location>
</feature>
<organism evidence="2 3">
    <name type="scientific">Streptomyces silvensis</name>
    <dbReference type="NCBI Taxonomy" id="1765722"/>
    <lineage>
        <taxon>Bacteria</taxon>
        <taxon>Bacillati</taxon>
        <taxon>Actinomycetota</taxon>
        <taxon>Actinomycetes</taxon>
        <taxon>Kitasatosporales</taxon>
        <taxon>Streptomycetaceae</taxon>
        <taxon>Streptomyces</taxon>
    </lineage>
</organism>
<dbReference type="AlphaFoldDB" id="A0A0W7X6V1"/>
<feature type="transmembrane region" description="Helical" evidence="1">
    <location>
        <begin position="60"/>
        <end position="78"/>
    </location>
</feature>
<accession>A0A0W7X6V1</accession>
<sequence>MRIFGREPVYILAVVAIGLKLGAAYGLDVSEEQQTLINTALACAVAVASAVVLKNGAVGAAILQFASALLALFLGFGLDLSAEQQAGWMSLVAAVLALFEHREVTAPVPALRSEQKSPLDARA</sequence>
<reference evidence="2 3" key="1">
    <citation type="submission" date="2015-12" db="EMBL/GenBank/DDBJ databases">
        <title>Draft genome sequence of Streptomyces silvensis ATCC 53525, a producer of novel hormone antagonists.</title>
        <authorList>
            <person name="Johnston C.W."/>
            <person name="Li Y."/>
            <person name="Magarvey N.A."/>
        </authorList>
    </citation>
    <scope>NUCLEOTIDE SEQUENCE [LARGE SCALE GENOMIC DNA]</scope>
    <source>
        <strain evidence="2 3">ATCC 53525</strain>
    </source>
</reference>
<dbReference type="RefSeq" id="WP_058847384.1">
    <property type="nucleotide sequence ID" value="NZ_LOCL01000030.1"/>
</dbReference>
<evidence type="ECO:0008006" key="4">
    <source>
        <dbReference type="Google" id="ProtNLM"/>
    </source>
</evidence>
<keyword evidence="1" id="KW-0812">Transmembrane</keyword>
<comment type="caution">
    <text evidence="2">The sequence shown here is derived from an EMBL/GenBank/DDBJ whole genome shotgun (WGS) entry which is preliminary data.</text>
</comment>